<organism evidence="2 3">
    <name type="scientific">Staurois parvus</name>
    <dbReference type="NCBI Taxonomy" id="386267"/>
    <lineage>
        <taxon>Eukaryota</taxon>
        <taxon>Metazoa</taxon>
        <taxon>Chordata</taxon>
        <taxon>Craniata</taxon>
        <taxon>Vertebrata</taxon>
        <taxon>Euteleostomi</taxon>
        <taxon>Amphibia</taxon>
        <taxon>Batrachia</taxon>
        <taxon>Anura</taxon>
        <taxon>Neobatrachia</taxon>
        <taxon>Ranoidea</taxon>
        <taxon>Ranidae</taxon>
        <taxon>Staurois</taxon>
    </lineage>
</organism>
<reference evidence="2" key="1">
    <citation type="submission" date="2023-05" db="EMBL/GenBank/DDBJ databases">
        <authorList>
            <person name="Stuckert A."/>
        </authorList>
    </citation>
    <scope>NUCLEOTIDE SEQUENCE</scope>
</reference>
<proteinExistence type="predicted"/>
<keyword evidence="3" id="KW-1185">Reference proteome</keyword>
<comment type="caution">
    <text evidence="2">The sequence shown here is derived from an EMBL/GenBank/DDBJ whole genome shotgun (WGS) entry which is preliminary data.</text>
</comment>
<dbReference type="PANTHER" id="PTHR15593:SF1">
    <property type="entry name" value="PHOSPHOINOSITIDE 3-KINASE REGULATORY SUBUNIT 6"/>
    <property type="match status" value="1"/>
</dbReference>
<dbReference type="Proteomes" id="UP001162483">
    <property type="component" value="Unassembled WGS sequence"/>
</dbReference>
<dbReference type="Pfam" id="PF10486">
    <property type="entry name" value="PI3K_1B_p101"/>
    <property type="match status" value="2"/>
</dbReference>
<accession>A0ABN9FZS9</accession>
<evidence type="ECO:0000256" key="1">
    <source>
        <dbReference type="SAM" id="MobiDB-lite"/>
    </source>
</evidence>
<evidence type="ECO:0000313" key="2">
    <source>
        <dbReference type="EMBL" id="CAI9602549.1"/>
    </source>
</evidence>
<feature type="region of interest" description="Disordered" evidence="1">
    <location>
        <begin position="369"/>
        <end position="393"/>
    </location>
</feature>
<sequence>MVHQKVQAILRGLDGQHAALQSDPGMLRWTLHKSLDRNPYSGNVMVGVLVKELEKAELNDNLHYIIPLLHTLMYAITKAAYISDELYERVYVFCKKILTLPKPYCTIGLDYAQRIKTEKKVPGFSYQKMVVYEQNLKKDVTQQQDKVLLFLDPGLVSEAVCNTLLRETQAGQMSHTSVSCMSYVIANSIQTALGKDCDIALLQRVIETQTTEEVELWFQEVLSAVERSEQEGGGNRRRHSERLREIYEKIVTSPQEDAPEFKLQRIPLPSLNISVHLWTEDDQLWKELMLFTVRRKSWTLRSSRSRCQNWRWTRKAASRTVFPCGPTTAGLRGTCRYQRRRKPTKLQRKPCIKKKDLDPTILLQNLTKAPKGSRTGTLQRLSGQSTEVPSGPDRLPTARVIVLGDDRALGRLAKAYYSFRKREARRPHRTLKANLQFYCIPVHGEQSDSLSDMEESPSEMHELSRYLGQVDPWYDRNINTLCNRISKLAMMPVCPTRDAASDPFILDVASYYLRFGLQPVYFQIYNVKIHFRDLTLEPVEDVFLTELKVEIQDCAFTKLNTITRKKTVVDFSWCWDPGSL</sequence>
<evidence type="ECO:0008006" key="4">
    <source>
        <dbReference type="Google" id="ProtNLM"/>
    </source>
</evidence>
<name>A0ABN9FZS9_9NEOB</name>
<dbReference type="InterPro" id="IPR019522">
    <property type="entry name" value="PIK3R5/6"/>
</dbReference>
<feature type="compositionally biased region" description="Polar residues" evidence="1">
    <location>
        <begin position="374"/>
        <end position="388"/>
    </location>
</feature>
<protein>
    <recommendedName>
        <fullName evidence="4">Phosphoinositide 3-kinase regulatory subunit 6</fullName>
    </recommendedName>
</protein>
<dbReference type="PANTHER" id="PTHR15593">
    <property type="entry name" value="PHOSPHATIDYLINOSITOL 3-KINASE REGULATORY SUBUNIT"/>
    <property type="match status" value="1"/>
</dbReference>
<evidence type="ECO:0000313" key="3">
    <source>
        <dbReference type="Proteomes" id="UP001162483"/>
    </source>
</evidence>
<dbReference type="EMBL" id="CATNWA010017705">
    <property type="protein sequence ID" value="CAI9602549.1"/>
    <property type="molecule type" value="Genomic_DNA"/>
</dbReference>
<gene>
    <name evidence="2" type="ORF">SPARVUS_LOCUS13152560</name>
</gene>